<dbReference type="EMBL" id="CP002355">
    <property type="protein sequence ID" value="ADR34799.1"/>
    <property type="molecule type" value="Genomic_DNA"/>
</dbReference>
<dbReference type="CAZy" id="GT9">
    <property type="family name" value="Glycosyltransferase Family 9"/>
</dbReference>
<dbReference type="Gene3D" id="3.40.50.2000">
    <property type="entry name" value="Glycogen Phosphorylase B"/>
    <property type="match status" value="2"/>
</dbReference>
<protein>
    <submittedName>
        <fullName evidence="3">Glycosyl transferase family 9</fullName>
    </submittedName>
</protein>
<dbReference type="InterPro" id="IPR051199">
    <property type="entry name" value="LPS_LOS_Heptosyltrfase"/>
</dbReference>
<dbReference type="GO" id="GO:0008713">
    <property type="term" value="F:ADP-heptose-lipopolysaccharide heptosyltransferase activity"/>
    <property type="evidence" value="ECO:0007669"/>
    <property type="project" value="TreeGrafter"/>
</dbReference>
<dbReference type="Pfam" id="PF01075">
    <property type="entry name" value="Glyco_transf_9"/>
    <property type="match status" value="1"/>
</dbReference>
<sequence length="323" mass="36598">MNILVVRNDKLGDFITALPTLYVLKHHNPSNRIIALVAPLNAKLAQSCDFIDEVIVDSSDDILELAFKIKEAKIDASITLFSNTRVALAQWIARIPLRIAPATKIAQIFYNRRITQRRSEVKMAEFEYNLELARALFSDISLNFPKPLLRYEGVEEVYREFCAEFGITKPVVAFHPGFGGSSDANWTIDEYIELVRIAESFENIDIVMTFGPDEEKLYKEAKALLGESRVKLYRSRGSVVDFAKLLSSFKLFISTSTGTYHLASAVGCETFTFFADTLFASASRWKSIGEKQHHFMIPLESEGRNAMFEMVKRELKNRLSALS</sequence>
<evidence type="ECO:0000256" key="1">
    <source>
        <dbReference type="ARBA" id="ARBA00022676"/>
    </source>
</evidence>
<name>E4U3A2_SULKY</name>
<accession>E4U3A2</accession>
<dbReference type="GO" id="GO:0005829">
    <property type="term" value="C:cytosol"/>
    <property type="evidence" value="ECO:0007669"/>
    <property type="project" value="TreeGrafter"/>
</dbReference>
<proteinExistence type="predicted"/>
<dbReference type="AlphaFoldDB" id="E4U3A2"/>
<dbReference type="Proteomes" id="UP000008721">
    <property type="component" value="Chromosome"/>
</dbReference>
<dbReference type="OrthoDB" id="9797795at2"/>
<dbReference type="CDD" id="cd03789">
    <property type="entry name" value="GT9_LPS_heptosyltransferase"/>
    <property type="match status" value="1"/>
</dbReference>
<dbReference type="PANTHER" id="PTHR30160">
    <property type="entry name" value="TETRAACYLDISACCHARIDE 4'-KINASE-RELATED"/>
    <property type="match status" value="1"/>
</dbReference>
<dbReference type="PANTHER" id="PTHR30160:SF15">
    <property type="entry name" value="GLYCOSYLTRANSFERASE HI_0523-RELATED"/>
    <property type="match status" value="1"/>
</dbReference>
<reference evidence="3 4" key="1">
    <citation type="journal article" date="2012" name="Stand. Genomic Sci.">
        <title>Complete genome sequence of the sulfur compounds oxidizing chemolithoautotroph Sulfuricurvum kujiense type strain (YK-1(T)).</title>
        <authorList>
            <person name="Han C."/>
            <person name="Kotsyurbenko O."/>
            <person name="Chertkov O."/>
            <person name="Held B."/>
            <person name="Lapidus A."/>
            <person name="Nolan M."/>
            <person name="Lucas S."/>
            <person name="Hammon N."/>
            <person name="Deshpande S."/>
            <person name="Cheng J.F."/>
            <person name="Tapia R."/>
            <person name="Goodwin L.A."/>
            <person name="Pitluck S."/>
            <person name="Liolios K."/>
            <person name="Pagani I."/>
            <person name="Ivanova N."/>
            <person name="Mavromatis K."/>
            <person name="Mikhailova N."/>
            <person name="Pati A."/>
            <person name="Chen A."/>
            <person name="Palaniappan K."/>
            <person name="Land M."/>
            <person name="Hauser L."/>
            <person name="Chang Y.J."/>
            <person name="Jeffries C.D."/>
            <person name="Brambilla E.M."/>
            <person name="Rohde M."/>
            <person name="Spring S."/>
            <person name="Sikorski J."/>
            <person name="Goker M."/>
            <person name="Woyke T."/>
            <person name="Bristow J."/>
            <person name="Eisen J.A."/>
            <person name="Markowitz V."/>
            <person name="Hugenholtz P."/>
            <person name="Kyrpides N.C."/>
            <person name="Klenk H.P."/>
            <person name="Detter J.C."/>
        </authorList>
    </citation>
    <scope>NUCLEOTIDE SEQUENCE [LARGE SCALE GENOMIC DNA]</scope>
    <source>
        <strain evidence="4">ATCC BAA-921 / DSM 16994 / JCM 11577 / YK-1</strain>
    </source>
</reference>
<dbReference type="InterPro" id="IPR002201">
    <property type="entry name" value="Glyco_trans_9"/>
</dbReference>
<dbReference type="STRING" id="709032.Sulku_2139"/>
<dbReference type="SUPFAM" id="SSF53756">
    <property type="entry name" value="UDP-Glycosyltransferase/glycogen phosphorylase"/>
    <property type="match status" value="1"/>
</dbReference>
<organism evidence="3 4">
    <name type="scientific">Sulfuricurvum kujiense (strain ATCC BAA-921 / DSM 16994 / JCM 11577 / YK-1)</name>
    <dbReference type="NCBI Taxonomy" id="709032"/>
    <lineage>
        <taxon>Bacteria</taxon>
        <taxon>Pseudomonadati</taxon>
        <taxon>Campylobacterota</taxon>
        <taxon>Epsilonproteobacteria</taxon>
        <taxon>Campylobacterales</taxon>
        <taxon>Sulfurimonadaceae</taxon>
        <taxon>Sulfuricurvum</taxon>
    </lineage>
</organism>
<dbReference type="HOGENOM" id="CLU_038371_1_0_7"/>
<dbReference type="KEGG" id="sku:Sulku_2139"/>
<evidence type="ECO:0000313" key="4">
    <source>
        <dbReference type="Proteomes" id="UP000008721"/>
    </source>
</evidence>
<keyword evidence="4" id="KW-1185">Reference proteome</keyword>
<dbReference type="GO" id="GO:0009244">
    <property type="term" value="P:lipopolysaccharide core region biosynthetic process"/>
    <property type="evidence" value="ECO:0007669"/>
    <property type="project" value="TreeGrafter"/>
</dbReference>
<keyword evidence="2 3" id="KW-0808">Transferase</keyword>
<keyword evidence="1" id="KW-0328">Glycosyltransferase</keyword>
<dbReference type="RefSeq" id="WP_013460996.1">
    <property type="nucleotide sequence ID" value="NC_014762.1"/>
</dbReference>
<evidence type="ECO:0000313" key="3">
    <source>
        <dbReference type="EMBL" id="ADR34799.1"/>
    </source>
</evidence>
<dbReference type="eggNOG" id="COG0859">
    <property type="taxonomic scope" value="Bacteria"/>
</dbReference>
<evidence type="ECO:0000256" key="2">
    <source>
        <dbReference type="ARBA" id="ARBA00022679"/>
    </source>
</evidence>
<gene>
    <name evidence="3" type="ordered locus">Sulku_2139</name>
</gene>